<keyword evidence="2" id="KW-1185">Reference proteome</keyword>
<dbReference type="GeneID" id="17325447"/>
<dbReference type="KEGG" id="ccp:CHC_T00006016001"/>
<proteinExistence type="predicted"/>
<name>R7QIF7_CHOCR</name>
<organism evidence="1 2">
    <name type="scientific">Chondrus crispus</name>
    <name type="common">Carrageen Irish moss</name>
    <name type="synonym">Polymorpha crispa</name>
    <dbReference type="NCBI Taxonomy" id="2769"/>
    <lineage>
        <taxon>Eukaryota</taxon>
        <taxon>Rhodophyta</taxon>
        <taxon>Florideophyceae</taxon>
        <taxon>Rhodymeniophycidae</taxon>
        <taxon>Gigartinales</taxon>
        <taxon>Gigartinaceae</taxon>
        <taxon>Chondrus</taxon>
    </lineage>
</organism>
<sequence>MCISSASVCTEHTRRKHEYKEQQICSANRSNKGYSRAYTLWFQPSHLQVIRSLHFEQEI</sequence>
<reference evidence="2" key="1">
    <citation type="journal article" date="2013" name="Proc. Natl. Acad. Sci. U.S.A.">
        <title>Genome structure and metabolic features in the red seaweed Chondrus crispus shed light on evolution of the Archaeplastida.</title>
        <authorList>
            <person name="Collen J."/>
            <person name="Porcel B."/>
            <person name="Carre W."/>
            <person name="Ball S.G."/>
            <person name="Chaparro C."/>
            <person name="Tonon T."/>
            <person name="Barbeyron T."/>
            <person name="Michel G."/>
            <person name="Noel B."/>
            <person name="Valentin K."/>
            <person name="Elias M."/>
            <person name="Artiguenave F."/>
            <person name="Arun A."/>
            <person name="Aury J.M."/>
            <person name="Barbosa-Neto J.F."/>
            <person name="Bothwell J.H."/>
            <person name="Bouget F.Y."/>
            <person name="Brillet L."/>
            <person name="Cabello-Hurtado F."/>
            <person name="Capella-Gutierrez S."/>
            <person name="Charrier B."/>
            <person name="Cladiere L."/>
            <person name="Cock J.M."/>
            <person name="Coelho S.M."/>
            <person name="Colleoni C."/>
            <person name="Czjzek M."/>
            <person name="Da Silva C."/>
            <person name="Delage L."/>
            <person name="Denoeud F."/>
            <person name="Deschamps P."/>
            <person name="Dittami S.M."/>
            <person name="Gabaldon T."/>
            <person name="Gachon C.M."/>
            <person name="Groisillier A."/>
            <person name="Herve C."/>
            <person name="Jabbari K."/>
            <person name="Katinka M."/>
            <person name="Kloareg B."/>
            <person name="Kowalczyk N."/>
            <person name="Labadie K."/>
            <person name="Leblanc C."/>
            <person name="Lopez P.J."/>
            <person name="McLachlan D.H."/>
            <person name="Meslet-Cladiere L."/>
            <person name="Moustafa A."/>
            <person name="Nehr Z."/>
            <person name="Nyvall Collen P."/>
            <person name="Panaud O."/>
            <person name="Partensky F."/>
            <person name="Poulain J."/>
            <person name="Rensing S.A."/>
            <person name="Rousvoal S."/>
            <person name="Samson G."/>
            <person name="Symeonidi A."/>
            <person name="Weissenbach J."/>
            <person name="Zambounis A."/>
            <person name="Wincker P."/>
            <person name="Boyen C."/>
        </authorList>
    </citation>
    <scope>NUCLEOTIDE SEQUENCE [LARGE SCALE GENOMIC DNA]</scope>
    <source>
        <strain evidence="2">cv. Stackhouse</strain>
    </source>
</reference>
<dbReference type="RefSeq" id="XP_005717730.1">
    <property type="nucleotide sequence ID" value="XM_005717673.1"/>
</dbReference>
<evidence type="ECO:0000313" key="1">
    <source>
        <dbReference type="EMBL" id="CDF37859.1"/>
    </source>
</evidence>
<accession>R7QIF7</accession>
<protein>
    <submittedName>
        <fullName evidence="1">Uncharacterized protein</fullName>
    </submittedName>
</protein>
<dbReference type="Proteomes" id="UP000012073">
    <property type="component" value="Unassembled WGS sequence"/>
</dbReference>
<evidence type="ECO:0000313" key="2">
    <source>
        <dbReference type="Proteomes" id="UP000012073"/>
    </source>
</evidence>
<gene>
    <name evidence="1" type="ORF">CHC_T00006016001</name>
</gene>
<dbReference type="AlphaFoldDB" id="R7QIF7"/>
<dbReference type="EMBL" id="HG001882">
    <property type="protein sequence ID" value="CDF37859.1"/>
    <property type="molecule type" value="Genomic_DNA"/>
</dbReference>
<dbReference type="Gramene" id="CDF37859">
    <property type="protein sequence ID" value="CDF37859"/>
    <property type="gene ID" value="CHC_T00006016001"/>
</dbReference>